<gene>
    <name evidence="2" type="ORF">BGW38_010378</name>
</gene>
<dbReference type="AlphaFoldDB" id="A0A9P6EV17"/>
<reference evidence="2" key="1">
    <citation type="journal article" date="2020" name="Fungal Divers.">
        <title>Resolving the Mortierellaceae phylogeny through synthesis of multi-gene phylogenetics and phylogenomics.</title>
        <authorList>
            <person name="Vandepol N."/>
            <person name="Liber J."/>
            <person name="Desiro A."/>
            <person name="Na H."/>
            <person name="Kennedy M."/>
            <person name="Barry K."/>
            <person name="Grigoriev I.V."/>
            <person name="Miller A.N."/>
            <person name="O'Donnell K."/>
            <person name="Stajich J.E."/>
            <person name="Bonito G."/>
        </authorList>
    </citation>
    <scope>NUCLEOTIDE SEQUENCE</scope>
    <source>
        <strain evidence="2">KOD1015</strain>
    </source>
</reference>
<evidence type="ECO:0000313" key="2">
    <source>
        <dbReference type="EMBL" id="KAF9535941.1"/>
    </source>
</evidence>
<dbReference type="InterPro" id="IPR050302">
    <property type="entry name" value="Rab_GAP_TBC_domain"/>
</dbReference>
<dbReference type="SUPFAM" id="SSF47923">
    <property type="entry name" value="Ypt/Rab-GAP domain of gyp1p"/>
    <property type="match status" value="1"/>
</dbReference>
<dbReference type="PROSITE" id="PS50086">
    <property type="entry name" value="TBC_RABGAP"/>
    <property type="match status" value="1"/>
</dbReference>
<evidence type="ECO:0000259" key="1">
    <source>
        <dbReference type="PROSITE" id="PS50086"/>
    </source>
</evidence>
<keyword evidence="3" id="KW-1185">Reference proteome</keyword>
<accession>A0A9P6EV17</accession>
<name>A0A9P6EV17_9FUNG</name>
<dbReference type="PANTHER" id="PTHR47219:SF9">
    <property type="entry name" value="GTPASE ACTIVATING PROTEIN AND CENTROSOME-ASSOCIATED, ISOFORM B"/>
    <property type="match status" value="1"/>
</dbReference>
<dbReference type="Pfam" id="PF00566">
    <property type="entry name" value="RabGAP-TBC"/>
    <property type="match status" value="1"/>
</dbReference>
<dbReference type="PANTHER" id="PTHR47219">
    <property type="entry name" value="RAB GTPASE-ACTIVATING PROTEIN 1-LIKE"/>
    <property type="match status" value="1"/>
</dbReference>
<dbReference type="Gene3D" id="1.10.472.80">
    <property type="entry name" value="Ypt/Rab-GAP domain of gyp1p, domain 3"/>
    <property type="match status" value="1"/>
</dbReference>
<proteinExistence type="predicted"/>
<dbReference type="InterPro" id="IPR035969">
    <property type="entry name" value="Rab-GAP_TBC_sf"/>
</dbReference>
<dbReference type="GO" id="GO:0031267">
    <property type="term" value="F:small GTPase binding"/>
    <property type="evidence" value="ECO:0007669"/>
    <property type="project" value="TreeGrafter"/>
</dbReference>
<dbReference type="InterPro" id="IPR000195">
    <property type="entry name" value="Rab-GAP-TBC_dom"/>
</dbReference>
<comment type="caution">
    <text evidence="2">The sequence shown here is derived from an EMBL/GenBank/DDBJ whole genome shotgun (WGS) entry which is preliminary data.</text>
</comment>
<protein>
    <recommendedName>
        <fullName evidence="1">Rab-GAP TBC domain-containing protein</fullName>
    </recommendedName>
</protein>
<dbReference type="Proteomes" id="UP000780801">
    <property type="component" value="Unassembled WGS sequence"/>
</dbReference>
<sequence>MGIATASFASRWYITLYSGGVVPHRTLLRIWDIFLLEGFDWLYFMALALLKYHEPMLLQLNFERTMEMLNAKMDIQDDNRLIQIAQKISKQARQSRIVSKLKRRYNAIQKQTVDAKSG</sequence>
<dbReference type="OrthoDB" id="294251at2759"/>
<organism evidence="2 3">
    <name type="scientific">Lunasporangiospora selenospora</name>
    <dbReference type="NCBI Taxonomy" id="979761"/>
    <lineage>
        <taxon>Eukaryota</taxon>
        <taxon>Fungi</taxon>
        <taxon>Fungi incertae sedis</taxon>
        <taxon>Mucoromycota</taxon>
        <taxon>Mortierellomycotina</taxon>
        <taxon>Mortierellomycetes</taxon>
        <taxon>Mortierellales</taxon>
        <taxon>Mortierellaceae</taxon>
        <taxon>Lunasporangiospora</taxon>
    </lineage>
</organism>
<dbReference type="GO" id="GO:0005096">
    <property type="term" value="F:GTPase activator activity"/>
    <property type="evidence" value="ECO:0007669"/>
    <property type="project" value="TreeGrafter"/>
</dbReference>
<dbReference type="EMBL" id="JAABOA010008335">
    <property type="protein sequence ID" value="KAF9535941.1"/>
    <property type="molecule type" value="Genomic_DNA"/>
</dbReference>
<evidence type="ECO:0000313" key="3">
    <source>
        <dbReference type="Proteomes" id="UP000780801"/>
    </source>
</evidence>
<feature type="domain" description="Rab-GAP TBC" evidence="1">
    <location>
        <begin position="1"/>
        <end position="38"/>
    </location>
</feature>